<dbReference type="EMBL" id="CATQJL010000001">
    <property type="protein sequence ID" value="CAJ0591047.1"/>
    <property type="molecule type" value="Genomic_DNA"/>
</dbReference>
<keyword evidence="3" id="KW-1185">Reference proteome</keyword>
<keyword evidence="1" id="KW-0812">Transmembrane</keyword>
<keyword evidence="1" id="KW-0472">Membrane</keyword>
<accession>A0AA36DS15</accession>
<proteinExistence type="predicted"/>
<dbReference type="Proteomes" id="UP001176961">
    <property type="component" value="Unassembled WGS sequence"/>
</dbReference>
<keyword evidence="1" id="KW-1133">Transmembrane helix</keyword>
<evidence type="ECO:0000313" key="3">
    <source>
        <dbReference type="Proteomes" id="UP001176961"/>
    </source>
</evidence>
<evidence type="ECO:0000313" key="2">
    <source>
        <dbReference type="EMBL" id="CAJ0591047.1"/>
    </source>
</evidence>
<sequence length="72" mass="8073">MRVSLPILYVTKACIPLSNEIPKKVDKMRIFCTIAVIILIVCEFASGNALGEHQPGDPPPFVGKWEDYEKKL</sequence>
<comment type="caution">
    <text evidence="2">The sequence shown here is derived from an EMBL/GenBank/DDBJ whole genome shotgun (WGS) entry which is preliminary data.</text>
</comment>
<name>A0AA36DS15_CYLNA</name>
<gene>
    <name evidence="2" type="ORF">CYNAS_LOCUS3030</name>
</gene>
<dbReference type="AlphaFoldDB" id="A0AA36DS15"/>
<feature type="transmembrane region" description="Helical" evidence="1">
    <location>
        <begin position="30"/>
        <end position="50"/>
    </location>
</feature>
<reference evidence="2" key="1">
    <citation type="submission" date="2023-07" db="EMBL/GenBank/DDBJ databases">
        <authorList>
            <consortium name="CYATHOMIX"/>
        </authorList>
    </citation>
    <scope>NUCLEOTIDE SEQUENCE</scope>
    <source>
        <strain evidence="2">N/A</strain>
    </source>
</reference>
<protein>
    <submittedName>
        <fullName evidence="2">Uncharacterized protein</fullName>
    </submittedName>
</protein>
<evidence type="ECO:0000256" key="1">
    <source>
        <dbReference type="SAM" id="Phobius"/>
    </source>
</evidence>
<organism evidence="2 3">
    <name type="scientific">Cylicocyclus nassatus</name>
    <name type="common">Nematode worm</name>
    <dbReference type="NCBI Taxonomy" id="53992"/>
    <lineage>
        <taxon>Eukaryota</taxon>
        <taxon>Metazoa</taxon>
        <taxon>Ecdysozoa</taxon>
        <taxon>Nematoda</taxon>
        <taxon>Chromadorea</taxon>
        <taxon>Rhabditida</taxon>
        <taxon>Rhabditina</taxon>
        <taxon>Rhabditomorpha</taxon>
        <taxon>Strongyloidea</taxon>
        <taxon>Strongylidae</taxon>
        <taxon>Cylicocyclus</taxon>
    </lineage>
</organism>